<dbReference type="InterPro" id="IPR055120">
    <property type="entry name" value="Chs-1/2_IV_N"/>
</dbReference>
<keyword evidence="7 13" id="KW-1133">Transmembrane helix</keyword>
<feature type="transmembrane region" description="Helical" evidence="13">
    <location>
        <begin position="791"/>
        <end position="814"/>
    </location>
</feature>
<keyword evidence="8" id="KW-0175">Coiled coil</keyword>
<evidence type="ECO:0000256" key="5">
    <source>
        <dbReference type="ARBA" id="ARBA00022679"/>
    </source>
</evidence>
<dbReference type="GO" id="GO:0006031">
    <property type="term" value="P:chitin biosynthetic process"/>
    <property type="evidence" value="ECO:0007669"/>
    <property type="project" value="TreeGrafter"/>
</dbReference>
<dbReference type="STRING" id="299467.A0A443SJ43"/>
<evidence type="ECO:0000256" key="10">
    <source>
        <dbReference type="ARBA" id="ARBA00023180"/>
    </source>
</evidence>
<evidence type="ECO:0000256" key="8">
    <source>
        <dbReference type="ARBA" id="ARBA00023054"/>
    </source>
</evidence>
<comment type="catalytic activity">
    <reaction evidence="12">
        <text>[(1-&gt;4)-N-acetyl-beta-D-glucosaminyl](n) + UDP-N-acetyl-alpha-D-glucosamine = [(1-&gt;4)-N-acetyl-beta-D-glucosaminyl](n+1) + UDP + H(+)</text>
        <dbReference type="Rhea" id="RHEA:16637"/>
        <dbReference type="Rhea" id="RHEA-COMP:9593"/>
        <dbReference type="Rhea" id="RHEA-COMP:9595"/>
        <dbReference type="ChEBI" id="CHEBI:15378"/>
        <dbReference type="ChEBI" id="CHEBI:17029"/>
        <dbReference type="ChEBI" id="CHEBI:57705"/>
        <dbReference type="ChEBI" id="CHEBI:58223"/>
        <dbReference type="EC" id="2.4.1.16"/>
    </reaction>
</comment>
<organism evidence="15 16">
    <name type="scientific">Leptotrombidium deliense</name>
    <dbReference type="NCBI Taxonomy" id="299467"/>
    <lineage>
        <taxon>Eukaryota</taxon>
        <taxon>Metazoa</taxon>
        <taxon>Ecdysozoa</taxon>
        <taxon>Arthropoda</taxon>
        <taxon>Chelicerata</taxon>
        <taxon>Arachnida</taxon>
        <taxon>Acari</taxon>
        <taxon>Acariformes</taxon>
        <taxon>Trombidiformes</taxon>
        <taxon>Prostigmata</taxon>
        <taxon>Anystina</taxon>
        <taxon>Parasitengona</taxon>
        <taxon>Trombiculoidea</taxon>
        <taxon>Trombiculidae</taxon>
        <taxon>Leptotrombidium</taxon>
    </lineage>
</organism>
<evidence type="ECO:0000256" key="1">
    <source>
        <dbReference type="ARBA" id="ARBA00004651"/>
    </source>
</evidence>
<dbReference type="FunFam" id="3.90.550.10:FF:000139">
    <property type="entry name" value="Chitin synthase 8"/>
    <property type="match status" value="1"/>
</dbReference>
<feature type="transmembrane region" description="Helical" evidence="13">
    <location>
        <begin position="730"/>
        <end position="753"/>
    </location>
</feature>
<name>A0A443SJ43_9ACAR</name>
<keyword evidence="10" id="KW-0325">Glycoprotein</keyword>
<evidence type="ECO:0000256" key="9">
    <source>
        <dbReference type="ARBA" id="ARBA00023136"/>
    </source>
</evidence>
<protein>
    <recommendedName>
        <fullName evidence="2">chitin synthase</fullName>
        <ecNumber evidence="2">2.4.1.16</ecNumber>
    </recommendedName>
</protein>
<gene>
    <name evidence="15" type="ORF">B4U80_10176</name>
</gene>
<feature type="transmembrane region" description="Helical" evidence="13">
    <location>
        <begin position="765"/>
        <end position="784"/>
    </location>
</feature>
<dbReference type="GO" id="GO:0005886">
    <property type="term" value="C:plasma membrane"/>
    <property type="evidence" value="ECO:0007669"/>
    <property type="project" value="UniProtKB-SubCell"/>
</dbReference>
<feature type="transmembrane region" description="Helical" evidence="13">
    <location>
        <begin position="232"/>
        <end position="252"/>
    </location>
</feature>
<keyword evidence="4" id="KW-0328">Glycosyltransferase</keyword>
<proteinExistence type="inferred from homology"/>
<evidence type="ECO:0000256" key="6">
    <source>
        <dbReference type="ARBA" id="ARBA00022692"/>
    </source>
</evidence>
<comment type="subcellular location">
    <subcellularLocation>
        <location evidence="1">Cell membrane</location>
        <topology evidence="1">Multi-pass membrane protein</topology>
    </subcellularLocation>
</comment>
<comment type="caution">
    <text evidence="15">The sequence shown here is derived from an EMBL/GenBank/DDBJ whole genome shotgun (WGS) entry which is preliminary data.</text>
</comment>
<feature type="transmembrane region" description="Helical" evidence="13">
    <location>
        <begin position="7"/>
        <end position="27"/>
    </location>
</feature>
<dbReference type="GO" id="GO:0004100">
    <property type="term" value="F:chitin synthase activity"/>
    <property type="evidence" value="ECO:0007669"/>
    <property type="project" value="UniProtKB-EC"/>
</dbReference>
<keyword evidence="5" id="KW-0808">Transferase</keyword>
<evidence type="ECO:0000256" key="13">
    <source>
        <dbReference type="SAM" id="Phobius"/>
    </source>
</evidence>
<feature type="non-terminal residue" evidence="15">
    <location>
        <position position="960"/>
    </location>
</feature>
<dbReference type="SUPFAM" id="SSF53448">
    <property type="entry name" value="Nucleotide-diphospho-sugar transferases"/>
    <property type="match status" value="1"/>
</dbReference>
<evidence type="ECO:0000256" key="12">
    <source>
        <dbReference type="ARBA" id="ARBA00048014"/>
    </source>
</evidence>
<dbReference type="Proteomes" id="UP000288716">
    <property type="component" value="Unassembled WGS sequence"/>
</dbReference>
<evidence type="ECO:0000313" key="15">
    <source>
        <dbReference type="EMBL" id="RWS27551.1"/>
    </source>
</evidence>
<comment type="similarity">
    <text evidence="11">Belongs to the chitin synthase family. Class IV subfamily.</text>
</comment>
<feature type="transmembrane region" description="Helical" evidence="13">
    <location>
        <begin position="198"/>
        <end position="220"/>
    </location>
</feature>
<dbReference type="InterPro" id="IPR004835">
    <property type="entry name" value="Chitin_synth"/>
</dbReference>
<feature type="domain" description="Chitin synthase chs-1/2 N-terminal putative transporter" evidence="14">
    <location>
        <begin position="7"/>
        <end position="267"/>
    </location>
</feature>
<dbReference type="Pfam" id="PF23000">
    <property type="entry name" value="ChitinSynthase_IV_N"/>
    <property type="match status" value="1"/>
</dbReference>
<dbReference type="PANTHER" id="PTHR22914:SF42">
    <property type="entry name" value="CHITIN SYNTHASE"/>
    <property type="match status" value="1"/>
</dbReference>
<dbReference type="VEuPathDB" id="VectorBase:LDEU004489"/>
<dbReference type="EC" id="2.4.1.16" evidence="2"/>
<feature type="transmembrane region" description="Helical" evidence="13">
    <location>
        <begin position="94"/>
        <end position="115"/>
    </location>
</feature>
<keyword evidence="16" id="KW-1185">Reference proteome</keyword>
<dbReference type="EMBL" id="NCKV01001934">
    <property type="protein sequence ID" value="RWS27551.1"/>
    <property type="molecule type" value="Genomic_DNA"/>
</dbReference>
<dbReference type="Pfam" id="PF03142">
    <property type="entry name" value="Chitin_synth_2"/>
    <property type="match status" value="1"/>
</dbReference>
<dbReference type="CDD" id="cd04190">
    <property type="entry name" value="Chitin_synth_C"/>
    <property type="match status" value="1"/>
</dbReference>
<feature type="transmembrane region" description="Helical" evidence="13">
    <location>
        <begin position="853"/>
        <end position="872"/>
    </location>
</feature>
<evidence type="ECO:0000256" key="7">
    <source>
        <dbReference type="ARBA" id="ARBA00022989"/>
    </source>
</evidence>
<keyword evidence="9 13" id="KW-0472">Membrane</keyword>
<reference evidence="15 16" key="1">
    <citation type="journal article" date="2018" name="Gigascience">
        <title>Genomes of trombidid mites reveal novel predicted allergens and laterally-transferred genes associated with secondary metabolism.</title>
        <authorList>
            <person name="Dong X."/>
            <person name="Chaisiri K."/>
            <person name="Xia D."/>
            <person name="Armstrong S.D."/>
            <person name="Fang Y."/>
            <person name="Donnelly M.J."/>
            <person name="Kadowaki T."/>
            <person name="McGarry J.W."/>
            <person name="Darby A.C."/>
            <person name="Makepeace B.L."/>
        </authorList>
    </citation>
    <scope>NUCLEOTIDE SEQUENCE [LARGE SCALE GENOMIC DNA]</scope>
    <source>
        <strain evidence="15">UoL-UT</strain>
    </source>
</reference>
<evidence type="ECO:0000256" key="11">
    <source>
        <dbReference type="ARBA" id="ARBA00046329"/>
    </source>
</evidence>
<keyword evidence="3" id="KW-1003">Cell membrane</keyword>
<dbReference type="InterPro" id="IPR029044">
    <property type="entry name" value="Nucleotide-diphossugar_trans"/>
</dbReference>
<keyword evidence="6 13" id="KW-0812">Transmembrane</keyword>
<feature type="transmembrane region" description="Helical" evidence="13">
    <location>
        <begin position="820"/>
        <end position="841"/>
    </location>
</feature>
<feature type="transmembrane region" description="Helical" evidence="13">
    <location>
        <begin position="63"/>
        <end position="82"/>
    </location>
</feature>
<accession>A0A443SJ43</accession>
<evidence type="ECO:0000259" key="14">
    <source>
        <dbReference type="Pfam" id="PF23000"/>
    </source>
</evidence>
<dbReference type="OrthoDB" id="370884at2759"/>
<evidence type="ECO:0000256" key="4">
    <source>
        <dbReference type="ARBA" id="ARBA00022676"/>
    </source>
</evidence>
<evidence type="ECO:0000256" key="3">
    <source>
        <dbReference type="ARBA" id="ARBA00022475"/>
    </source>
</evidence>
<dbReference type="AlphaFoldDB" id="A0A443SJ43"/>
<feature type="transmembrane region" description="Helical" evidence="13">
    <location>
        <begin position="33"/>
        <end position="51"/>
    </location>
</feature>
<feature type="transmembrane region" description="Helical" evidence="13">
    <location>
        <begin position="136"/>
        <end position="157"/>
    </location>
</feature>
<feature type="transmembrane region" description="Helical" evidence="13">
    <location>
        <begin position="291"/>
        <end position="313"/>
    </location>
</feature>
<dbReference type="PANTHER" id="PTHR22914">
    <property type="entry name" value="CHITIN SYNTHASE"/>
    <property type="match status" value="1"/>
</dbReference>
<evidence type="ECO:0000256" key="2">
    <source>
        <dbReference type="ARBA" id="ARBA00012543"/>
    </source>
</evidence>
<evidence type="ECO:0000313" key="16">
    <source>
        <dbReference type="Proteomes" id="UP000288716"/>
    </source>
</evidence>
<sequence length="960" mass="110540">MIKFLSKAVIAIETLHTLGISLLYMIILPETTVLNAIMLTCCICLVPTLLNAITARTEKPFQVIVDLVCICIQIFAVIFGGYVTEPSYSVTKAVMTLISIILVSIGFTENFVCCETKFDLFRNFVTLKETLQKSRYTIYACVSLWKVVLLCAFIVAVEWLKGHDVFSTLSPKILNSFKDKKIEVKTYGALEEEEMRVWISYSFHIGLIVVQVFCSWICYVFCKFSSRICVQIVGYALPVCLISPLLLASFSFGCHIFKISNTCKHLYFFSSIRGYVTLQCPSNEFWFCNNIYWFFIIWVFVFVSQVWTTVHLWSPHSERLATTEKLFVTPMYCSAFIDQSLMLNRIRSQNYIKNDEDIEADLINNNCFGDINESTIHPSDRITRIFACATMWHETKDEMMQLLKSIMKLDEDQCARESVQKYLTLIDPDYYKLETHILFDDAFETIDDTEEQVVNGFVKQFMDVIDEAASQVHQISMKLRLPKKKVTPYGGRLEWILPGKTKLFVHLKDKSKIRHRKRWSQVMYMYYLLGHRLMEIPIDVNRKAVRAENTYILALDGDIVFDPPAVRLLVDLMKKNLNLGAACGRVHPVGSGPMVWYQKFEYAISHWLQKAAEHVFGCVLCSPGCFSLFRSRALMSDNVLRRYATKSEEPMHYVQFDQGEDRWLCTLLLQSGYRVEYNAASDAYTHCPEGFSEFYTQRRRWGPSTMANILDLLRSYKRLIKVNSDISFPYIVYQSLLMLGTLLSPGTIFLMLVGAVNSVLKVPNLDAFCYNLIPLLLFVVICFTTDNECQVYFAQILSAGYGLLMTAVFIGTAIEFSDHLFSPSTIFFMVLIVSFLITAALHPQEFACFLPFPLYLLFIPSMYMLLNIYSLINLNVVTWGTREVNVAKTQQKQTNVPANTFSKLIKHEKMKSENSISLRIGNLFKCWLCNEHEKGEEYVSLLKIENNLSEINNRLDFIEK</sequence>
<dbReference type="Gene3D" id="3.90.550.10">
    <property type="entry name" value="Spore Coat Polysaccharide Biosynthesis Protein SpsA, Chain A"/>
    <property type="match status" value="1"/>
</dbReference>